<feature type="compositionally biased region" description="Polar residues" evidence="1">
    <location>
        <begin position="138"/>
        <end position="157"/>
    </location>
</feature>
<reference evidence="2" key="1">
    <citation type="submission" date="2022-08" db="EMBL/GenBank/DDBJ databases">
        <authorList>
            <consortium name="DOE Joint Genome Institute"/>
            <person name="Min B."/>
            <person name="Riley R."/>
            <person name="Sierra-Patev S."/>
            <person name="Naranjo-Ortiz M."/>
            <person name="Looney B."/>
            <person name="Konkel Z."/>
            <person name="Slot J.C."/>
            <person name="Sakamoto Y."/>
            <person name="Steenwyk J.L."/>
            <person name="Rokas A."/>
            <person name="Carro J."/>
            <person name="Camarero S."/>
            <person name="Ferreira P."/>
            <person name="Molpeceres G."/>
            <person name="Ruiz-Duenas F.J."/>
            <person name="Serrano A."/>
            <person name="Henrissat B."/>
            <person name="Drula E."/>
            <person name="Hughes K.W."/>
            <person name="Mata J.L."/>
            <person name="Ishikawa N.K."/>
            <person name="Vargas-Isla R."/>
            <person name="Ushijima S."/>
            <person name="Smith C.A."/>
            <person name="Ahrendt S."/>
            <person name="Andreopoulos W."/>
            <person name="He G."/>
            <person name="Labutti K."/>
            <person name="Lipzen A."/>
            <person name="Ng V."/>
            <person name="Sandor L."/>
            <person name="Barry K."/>
            <person name="Martinez A.T."/>
            <person name="Xiao Y."/>
            <person name="Gibbons J.G."/>
            <person name="Terashima K."/>
            <person name="Hibbett D.S."/>
            <person name="Grigoriev I.V."/>
        </authorList>
    </citation>
    <scope>NUCLEOTIDE SEQUENCE</scope>
    <source>
        <strain evidence="2">TFB9207</strain>
    </source>
</reference>
<evidence type="ECO:0000256" key="1">
    <source>
        <dbReference type="SAM" id="MobiDB-lite"/>
    </source>
</evidence>
<comment type="caution">
    <text evidence="2">The sequence shown here is derived from an EMBL/GenBank/DDBJ whole genome shotgun (WGS) entry which is preliminary data.</text>
</comment>
<evidence type="ECO:0000313" key="2">
    <source>
        <dbReference type="EMBL" id="KAJ3843777.1"/>
    </source>
</evidence>
<dbReference type="EMBL" id="MU805968">
    <property type="protein sequence ID" value="KAJ3843777.1"/>
    <property type="molecule type" value="Genomic_DNA"/>
</dbReference>
<name>A0AA38UJ86_9AGAR</name>
<proteinExistence type="predicted"/>
<feature type="region of interest" description="Disordered" evidence="1">
    <location>
        <begin position="138"/>
        <end position="172"/>
    </location>
</feature>
<sequence length="238" mass="26277">MQPTTAQHLEYASPDVRSPSPTSSVDSRHPEDQTSLSDSEGMLSPSQFERKWMDRIGLGQPSHRELEANKDPLLPRPLPGSEEERSAYQRILQDLRHEINQLHENEVFEQTMLRGPAVSGAPAYYSHDIDAIMHSMMGQTSSNPFPNATSTPFTGPSRSRPRPTANYPAADVDITNGPWNNYEVTRGTFGAGMDSFVGVVHSNNMAMNPMISQAPSATDFNTSIPGTGRRNVARPSRR</sequence>
<feature type="region of interest" description="Disordered" evidence="1">
    <location>
        <begin position="214"/>
        <end position="238"/>
    </location>
</feature>
<keyword evidence="3" id="KW-1185">Reference proteome</keyword>
<accession>A0AA38UJ86</accession>
<protein>
    <submittedName>
        <fullName evidence="2">Uncharacterized protein</fullName>
    </submittedName>
</protein>
<evidence type="ECO:0000313" key="3">
    <source>
        <dbReference type="Proteomes" id="UP001163846"/>
    </source>
</evidence>
<organism evidence="2 3">
    <name type="scientific">Lentinula raphanica</name>
    <dbReference type="NCBI Taxonomy" id="153919"/>
    <lineage>
        <taxon>Eukaryota</taxon>
        <taxon>Fungi</taxon>
        <taxon>Dikarya</taxon>
        <taxon>Basidiomycota</taxon>
        <taxon>Agaricomycotina</taxon>
        <taxon>Agaricomycetes</taxon>
        <taxon>Agaricomycetidae</taxon>
        <taxon>Agaricales</taxon>
        <taxon>Marasmiineae</taxon>
        <taxon>Omphalotaceae</taxon>
        <taxon>Lentinula</taxon>
    </lineage>
</organism>
<dbReference type="Proteomes" id="UP001163846">
    <property type="component" value="Unassembled WGS sequence"/>
</dbReference>
<feature type="compositionally biased region" description="Polar residues" evidence="1">
    <location>
        <begin position="214"/>
        <end position="225"/>
    </location>
</feature>
<dbReference type="AlphaFoldDB" id="A0AA38UJ86"/>
<gene>
    <name evidence="2" type="ORF">F5878DRAFT_234545</name>
</gene>
<feature type="region of interest" description="Disordered" evidence="1">
    <location>
        <begin position="1"/>
        <end position="85"/>
    </location>
</feature>